<sequence length="358" mass="39978">MARKLIFLMGTPSGRLMWDDIALLDKPIPPFDGMEVSQEITTSLTTTFPVKWRLLQDQAPLKLTSEFKALHSDDGADFLKIQHLVTMATVNDVHSPTRDTALSQFYDHSISIHESTCIPFSNSSNFDSMEESCIEPESITSFIDTDASYLGLQAPFPPLLGPLRDLKDIPNAGYLRSISPQTVTVNLLVGILAVHPPRRVTTRQWKQERDIVELVVGDETKTDFRVTFWLLPEGSCPDAVTMNGDDALRRVLAHLRPRDIVLLRTVGLSSFQERVYGQSMRGSVTRVDLLYRWPVDATDCGGMYSSRTINAASDDNPPLLKARRVRQWVLDHIWSDAGGGHGMYGAPSHLKHLPPDSP</sequence>
<evidence type="ECO:0000313" key="1">
    <source>
        <dbReference type="EMBL" id="OXV07790.1"/>
    </source>
</evidence>
<proteinExistence type="predicted"/>
<reference evidence="1 2" key="1">
    <citation type="journal article" date="2015" name="Environ. Microbiol.">
        <title>Metagenome sequence of Elaphomyces granulatus from sporocarp tissue reveals Ascomycota ectomycorrhizal fingerprints of genome expansion and a Proteobacteria-rich microbiome.</title>
        <authorList>
            <person name="Quandt C.A."/>
            <person name="Kohler A."/>
            <person name="Hesse C.N."/>
            <person name="Sharpton T.J."/>
            <person name="Martin F."/>
            <person name="Spatafora J.W."/>
        </authorList>
    </citation>
    <scope>NUCLEOTIDE SEQUENCE [LARGE SCALE GENOMIC DNA]</scope>
    <source>
        <strain evidence="1 2">OSC145934</strain>
    </source>
</reference>
<comment type="caution">
    <text evidence="1">The sequence shown here is derived from an EMBL/GenBank/DDBJ whole genome shotgun (WGS) entry which is preliminary data.</text>
</comment>
<protein>
    <submittedName>
        <fullName evidence="1">Uncharacterized protein</fullName>
    </submittedName>
</protein>
<evidence type="ECO:0000313" key="2">
    <source>
        <dbReference type="Proteomes" id="UP000243515"/>
    </source>
</evidence>
<organism evidence="1 2">
    <name type="scientific">Elaphomyces granulatus</name>
    <dbReference type="NCBI Taxonomy" id="519963"/>
    <lineage>
        <taxon>Eukaryota</taxon>
        <taxon>Fungi</taxon>
        <taxon>Dikarya</taxon>
        <taxon>Ascomycota</taxon>
        <taxon>Pezizomycotina</taxon>
        <taxon>Eurotiomycetes</taxon>
        <taxon>Eurotiomycetidae</taxon>
        <taxon>Eurotiales</taxon>
        <taxon>Elaphomycetaceae</taxon>
        <taxon>Elaphomyces</taxon>
    </lineage>
</organism>
<name>A0A232LUE5_9EURO</name>
<accession>A0A232LUE5</accession>
<dbReference type="InterPro" id="IPR012340">
    <property type="entry name" value="NA-bd_OB-fold"/>
</dbReference>
<dbReference type="Gene3D" id="2.40.50.140">
    <property type="entry name" value="Nucleic acid-binding proteins"/>
    <property type="match status" value="1"/>
</dbReference>
<gene>
    <name evidence="1" type="ORF">Egran_04445</name>
</gene>
<dbReference type="EMBL" id="NPHW01004557">
    <property type="protein sequence ID" value="OXV07790.1"/>
    <property type="molecule type" value="Genomic_DNA"/>
</dbReference>
<dbReference type="OrthoDB" id="5378679at2759"/>
<keyword evidence="2" id="KW-1185">Reference proteome</keyword>
<dbReference type="Proteomes" id="UP000243515">
    <property type="component" value="Unassembled WGS sequence"/>
</dbReference>
<dbReference type="AlphaFoldDB" id="A0A232LUE5"/>